<feature type="compositionally biased region" description="Basic and acidic residues" evidence="1">
    <location>
        <begin position="142"/>
        <end position="152"/>
    </location>
</feature>
<evidence type="ECO:0000256" key="1">
    <source>
        <dbReference type="SAM" id="MobiDB-lite"/>
    </source>
</evidence>
<feature type="transmembrane region" description="Helical" evidence="2">
    <location>
        <begin position="6"/>
        <end position="23"/>
    </location>
</feature>
<organism evidence="3 4">
    <name type="scientific">Herbiconiux daphne</name>
    <dbReference type="NCBI Taxonomy" id="2970914"/>
    <lineage>
        <taxon>Bacteria</taxon>
        <taxon>Bacillati</taxon>
        <taxon>Actinomycetota</taxon>
        <taxon>Actinomycetes</taxon>
        <taxon>Micrococcales</taxon>
        <taxon>Microbacteriaceae</taxon>
        <taxon>Herbiconiux</taxon>
    </lineage>
</organism>
<keyword evidence="4" id="KW-1185">Reference proteome</keyword>
<comment type="caution">
    <text evidence="3">The sequence shown here is derived from an EMBL/GenBank/DDBJ whole genome shotgun (WGS) entry which is preliminary data.</text>
</comment>
<keyword evidence="2" id="KW-0812">Transmembrane</keyword>
<protein>
    <submittedName>
        <fullName evidence="3">Uncharacterized protein</fullName>
    </submittedName>
</protein>
<evidence type="ECO:0000313" key="3">
    <source>
        <dbReference type="EMBL" id="MCS5732451.1"/>
    </source>
</evidence>
<keyword evidence="2" id="KW-0472">Membrane</keyword>
<name>A0ABT2GX17_9MICO</name>
<keyword evidence="2" id="KW-1133">Transmembrane helix</keyword>
<sequence>MVNKTAAGIVAGGAVAAIAAVVIRRTAGGGQGSPGHGARWRVVTINLEAADVLPGGILPPPLAELEELIEVRTSPAPGGRGTELAARALPLPDASGDDLPGLIRRALRESKQLLETGELPTNEPQPEGHRPKTPAGLLVDAVTRRSPEEGVL</sequence>
<dbReference type="Proteomes" id="UP001165586">
    <property type="component" value="Unassembled WGS sequence"/>
</dbReference>
<feature type="region of interest" description="Disordered" evidence="1">
    <location>
        <begin position="74"/>
        <end position="152"/>
    </location>
</feature>
<gene>
    <name evidence="3" type="ORF">N1032_01665</name>
</gene>
<accession>A0ABT2GX17</accession>
<reference evidence="3" key="1">
    <citation type="submission" date="2022-08" db="EMBL/GenBank/DDBJ databases">
        <authorList>
            <person name="Deng Y."/>
            <person name="Han X.-F."/>
            <person name="Zhang Y.-Q."/>
        </authorList>
    </citation>
    <scope>NUCLEOTIDE SEQUENCE</scope>
    <source>
        <strain evidence="3">CPCC 203386</strain>
    </source>
</reference>
<dbReference type="RefSeq" id="WP_259537075.1">
    <property type="nucleotide sequence ID" value="NZ_JANLCJ010000001.1"/>
</dbReference>
<evidence type="ECO:0000256" key="2">
    <source>
        <dbReference type="SAM" id="Phobius"/>
    </source>
</evidence>
<proteinExistence type="predicted"/>
<dbReference type="EMBL" id="JANLCJ010000001">
    <property type="protein sequence ID" value="MCS5732451.1"/>
    <property type="molecule type" value="Genomic_DNA"/>
</dbReference>
<evidence type="ECO:0000313" key="4">
    <source>
        <dbReference type="Proteomes" id="UP001165586"/>
    </source>
</evidence>